<dbReference type="AlphaFoldDB" id="A0A7C5VUV0"/>
<proteinExistence type="predicted"/>
<name>A0A7C5VUV0_THERO</name>
<evidence type="ECO:0000313" key="9">
    <source>
        <dbReference type="EMBL" id="HHM96155.1"/>
    </source>
</evidence>
<comment type="caution">
    <text evidence="9">The sequence shown here is derived from an EMBL/GenBank/DDBJ whole genome shotgun (WGS) entry which is preliminary data.</text>
</comment>
<accession>A0A7C5VUV0</accession>
<dbReference type="PANTHER" id="PTHR42742:SF3">
    <property type="entry name" value="FRUCTOKINASE"/>
    <property type="match status" value="1"/>
</dbReference>
<comment type="cofactor">
    <cofactor evidence="5">
        <name>Zn(2+)</name>
        <dbReference type="ChEBI" id="CHEBI:29105"/>
    </cofactor>
    <text evidence="5">Binds 1 zinc ion per subunit.</text>
</comment>
<dbReference type="EMBL" id="DRWX01000144">
    <property type="protein sequence ID" value="HHM96155.1"/>
    <property type="molecule type" value="Genomic_DNA"/>
</dbReference>
<dbReference type="InterPro" id="IPR051804">
    <property type="entry name" value="Carb_Metab_Reg_Kinase/Isom"/>
</dbReference>
<dbReference type="InterPro" id="IPR014628">
    <property type="entry name" value="Man6P_isomerase_Firm_short"/>
</dbReference>
<dbReference type="InterPro" id="IPR049071">
    <property type="entry name" value="MPI_cupin_dom"/>
</dbReference>
<evidence type="ECO:0000256" key="6">
    <source>
        <dbReference type="PIRSR" id="PIRSR036894-2"/>
    </source>
</evidence>
<sequence>METKTLPGAPLLLQPLLVERPWGNQRLARLLGKPAPLDRRIGESWETANEARIASGPLAGRTLRELVEIFGETILGRRGLAASAPFGDFPLLIKFIDANDVLSVQVHPDDDQARPLGQRGKTEAWHILAAEPNAELIVGLREPLTSATLRDLLAQRKLANHLQRLPVRAGDTVFVPAGTLHAIGAGVLLYEIQEQSDITYRLYDWDRVDAAGHPRPLHIEEGLAVLRPERRAQRIQPLALEPWRTILAACRYFLLERWDVRTRHRLSFVPDETFRLASCIRGALTIAADERPPLPLSLGQTALIPASSHQITVEGSGTLLVASIPDLQHDVIAPLRAAGYADPSILQLGGETEDLATARTVAHP</sequence>
<feature type="domain" description="Phosphomannose isomerase type I catalytic" evidence="7">
    <location>
        <begin position="13"/>
        <end position="117"/>
    </location>
</feature>
<dbReference type="PIRSF" id="PIRSF036894">
    <property type="entry name" value="PMI_Firm_short"/>
    <property type="match status" value="1"/>
</dbReference>
<feature type="binding site" evidence="5">
    <location>
        <position position="181"/>
    </location>
    <ligand>
        <name>Zn(2+)</name>
        <dbReference type="ChEBI" id="CHEBI:29105"/>
    </ligand>
</feature>
<keyword evidence="2 5" id="KW-0862">Zinc</keyword>
<feature type="domain" description="Mannose-6-phosphate isomerase cupin" evidence="8">
    <location>
        <begin position="248"/>
        <end position="322"/>
    </location>
</feature>
<reference evidence="9" key="1">
    <citation type="journal article" date="2020" name="mSystems">
        <title>Genome- and Community-Level Interaction Insights into Carbon Utilization and Element Cycling Functions of Hydrothermarchaeota in Hydrothermal Sediment.</title>
        <authorList>
            <person name="Zhou Z."/>
            <person name="Liu Y."/>
            <person name="Xu W."/>
            <person name="Pan J."/>
            <person name="Luo Z.H."/>
            <person name="Li M."/>
        </authorList>
    </citation>
    <scope>NUCLEOTIDE SEQUENCE [LARGE SCALE GENOMIC DNA]</scope>
    <source>
        <strain evidence="9">SpSt-1065</strain>
    </source>
</reference>
<keyword evidence="9" id="KW-0413">Isomerase</keyword>
<feature type="binding site" evidence="5">
    <location>
        <position position="123"/>
    </location>
    <ligand>
        <name>Zn(2+)</name>
        <dbReference type="ChEBI" id="CHEBI:29105"/>
    </ligand>
</feature>
<evidence type="ECO:0000256" key="5">
    <source>
        <dbReference type="PIRSR" id="PIRSR036894-1"/>
    </source>
</evidence>
<dbReference type="InterPro" id="IPR046457">
    <property type="entry name" value="PMI_typeI_cat"/>
</dbReference>
<dbReference type="CDD" id="cd07010">
    <property type="entry name" value="cupin_PMI_type_I_N_bac"/>
    <property type="match status" value="1"/>
</dbReference>
<dbReference type="InterPro" id="IPR014710">
    <property type="entry name" value="RmlC-like_jellyroll"/>
</dbReference>
<dbReference type="InterPro" id="IPR011051">
    <property type="entry name" value="RmlC_Cupin_sf"/>
</dbReference>
<evidence type="ECO:0000256" key="4">
    <source>
        <dbReference type="ARBA" id="ARBA00030762"/>
    </source>
</evidence>
<dbReference type="Pfam" id="PF20511">
    <property type="entry name" value="PMI_typeI_cat"/>
    <property type="match status" value="1"/>
</dbReference>
<dbReference type="GO" id="GO:0005975">
    <property type="term" value="P:carbohydrate metabolic process"/>
    <property type="evidence" value="ECO:0007669"/>
    <property type="project" value="InterPro"/>
</dbReference>
<feature type="binding site" evidence="5">
    <location>
        <position position="107"/>
    </location>
    <ligand>
        <name>Zn(2+)</name>
        <dbReference type="ChEBI" id="CHEBI:29105"/>
    </ligand>
</feature>
<protein>
    <recommendedName>
        <fullName evidence="3">Phosphohexomutase</fullName>
    </recommendedName>
    <alternativeName>
        <fullName evidence="4">Phosphomannose isomerase</fullName>
    </alternativeName>
</protein>
<keyword evidence="1 5" id="KW-0479">Metal-binding</keyword>
<dbReference type="GO" id="GO:0008270">
    <property type="term" value="F:zinc ion binding"/>
    <property type="evidence" value="ECO:0007669"/>
    <property type="project" value="InterPro"/>
</dbReference>
<feature type="active site" evidence="6">
    <location>
        <position position="201"/>
    </location>
</feature>
<dbReference type="PANTHER" id="PTHR42742">
    <property type="entry name" value="TRANSCRIPTIONAL REPRESSOR MPRA"/>
    <property type="match status" value="1"/>
</dbReference>
<dbReference type="Gene3D" id="2.60.120.10">
    <property type="entry name" value="Jelly Rolls"/>
    <property type="match status" value="2"/>
</dbReference>
<gene>
    <name evidence="9" type="ORF">ENM21_02955</name>
</gene>
<dbReference type="Pfam" id="PF21621">
    <property type="entry name" value="MPI_cupin_dom"/>
    <property type="match status" value="1"/>
</dbReference>
<dbReference type="GO" id="GO:0004476">
    <property type="term" value="F:mannose-6-phosphate isomerase activity"/>
    <property type="evidence" value="ECO:0007669"/>
    <property type="project" value="InterPro"/>
</dbReference>
<evidence type="ECO:0000259" key="8">
    <source>
        <dbReference type="Pfam" id="PF21621"/>
    </source>
</evidence>
<evidence type="ECO:0000256" key="1">
    <source>
        <dbReference type="ARBA" id="ARBA00022723"/>
    </source>
</evidence>
<organism evidence="9">
    <name type="scientific">Thermomicrobium roseum</name>
    <dbReference type="NCBI Taxonomy" id="500"/>
    <lineage>
        <taxon>Bacteria</taxon>
        <taxon>Pseudomonadati</taxon>
        <taxon>Thermomicrobiota</taxon>
        <taxon>Thermomicrobia</taxon>
        <taxon>Thermomicrobiales</taxon>
        <taxon>Thermomicrobiaceae</taxon>
        <taxon>Thermomicrobium</taxon>
    </lineage>
</organism>
<dbReference type="SUPFAM" id="SSF51182">
    <property type="entry name" value="RmlC-like cupins"/>
    <property type="match status" value="1"/>
</dbReference>
<evidence type="ECO:0000256" key="3">
    <source>
        <dbReference type="ARBA" id="ARBA00029741"/>
    </source>
</evidence>
<evidence type="ECO:0000256" key="2">
    <source>
        <dbReference type="ARBA" id="ARBA00022833"/>
    </source>
</evidence>
<evidence type="ECO:0000259" key="7">
    <source>
        <dbReference type="Pfam" id="PF20511"/>
    </source>
</evidence>